<evidence type="ECO:0000256" key="1">
    <source>
        <dbReference type="SAM" id="MobiDB-lite"/>
    </source>
</evidence>
<keyword evidence="3" id="KW-1185">Reference proteome</keyword>
<dbReference type="Proteomes" id="UP000198902">
    <property type="component" value="Unassembled WGS sequence"/>
</dbReference>
<protein>
    <submittedName>
        <fullName evidence="2">Uncharacterized protein</fullName>
    </submittedName>
</protein>
<name>A0A0D6JRK0_9EURY</name>
<reference evidence="3" key="1">
    <citation type="submission" date="2015-03" db="EMBL/GenBank/DDBJ databases">
        <authorList>
            <person name="Urmite Genomes"/>
        </authorList>
    </citation>
    <scope>NUCLEOTIDE SEQUENCE [LARGE SCALE GENOMIC DNA]</scope>
    <source>
        <strain evidence="3">Arc-Hr</strain>
    </source>
</reference>
<evidence type="ECO:0000313" key="3">
    <source>
        <dbReference type="Proteomes" id="UP000198902"/>
    </source>
</evidence>
<proteinExistence type="predicted"/>
<feature type="compositionally biased region" description="Low complexity" evidence="1">
    <location>
        <begin position="16"/>
        <end position="25"/>
    </location>
</feature>
<dbReference type="EMBL" id="CSTE01000002">
    <property type="protein sequence ID" value="CQR50444.1"/>
    <property type="molecule type" value="Genomic_DNA"/>
</dbReference>
<sequence>MTSISDWTPRVRTKTADSATASLTDDAVESRALVGETGDATREHSADRAARTNPAGATNILEGVTVL</sequence>
<organism evidence="2 3">
    <name type="scientific">Haloferax massiliensis</name>
    <dbReference type="NCBI Taxonomy" id="1476858"/>
    <lineage>
        <taxon>Archaea</taxon>
        <taxon>Methanobacteriati</taxon>
        <taxon>Methanobacteriota</taxon>
        <taxon>Stenosarchaea group</taxon>
        <taxon>Halobacteria</taxon>
        <taxon>Halobacteriales</taxon>
        <taxon>Haloferacaceae</taxon>
        <taxon>Haloferax</taxon>
    </lineage>
</organism>
<feature type="region of interest" description="Disordered" evidence="1">
    <location>
        <begin position="1"/>
        <end position="67"/>
    </location>
</feature>
<feature type="compositionally biased region" description="Basic and acidic residues" evidence="1">
    <location>
        <begin position="39"/>
        <end position="50"/>
    </location>
</feature>
<dbReference type="AlphaFoldDB" id="A0A0D6JRK0"/>
<evidence type="ECO:0000313" key="2">
    <source>
        <dbReference type="EMBL" id="CQR50444.1"/>
    </source>
</evidence>
<gene>
    <name evidence="2" type="ORF">BN996_01924</name>
</gene>
<accession>A0A0D6JRK0</accession>